<dbReference type="OrthoDB" id="130703at2759"/>
<gene>
    <name evidence="1" type="ORF">JG687_00019007</name>
    <name evidence="2" type="ORF">PC110_g22563</name>
</gene>
<dbReference type="AlphaFoldDB" id="A0A329R8R1"/>
<dbReference type="EMBL" id="MJFZ01002151">
    <property type="protein sequence ID" value="RAW20994.1"/>
    <property type="molecule type" value="Genomic_DNA"/>
</dbReference>
<keyword evidence="3" id="KW-1185">Reference proteome</keyword>
<evidence type="ECO:0000313" key="3">
    <source>
        <dbReference type="Proteomes" id="UP000251314"/>
    </source>
</evidence>
<name>A0A329R8R1_9STRA</name>
<accession>A0A329R8R1</accession>
<dbReference type="VEuPathDB" id="FungiDB:PC110_g22563"/>
<reference evidence="1" key="2">
    <citation type="submission" date="2021-01" db="EMBL/GenBank/DDBJ databases">
        <title>Phytophthora aleatoria, a newly-described species from Pinus radiata is distinct from Phytophthora cactorum isolates based on comparative genomics.</title>
        <authorList>
            <person name="Mcdougal R."/>
            <person name="Panda P."/>
            <person name="Williams N."/>
            <person name="Studholme D.J."/>
        </authorList>
    </citation>
    <scope>NUCLEOTIDE SEQUENCE</scope>
    <source>
        <strain evidence="1">NZFS 3830</strain>
    </source>
</reference>
<evidence type="ECO:0008006" key="4">
    <source>
        <dbReference type="Google" id="ProtNLM"/>
    </source>
</evidence>
<protein>
    <recommendedName>
        <fullName evidence="4">HTH psq-type domain-containing protein</fullName>
    </recommendedName>
</protein>
<dbReference type="EMBL" id="JAENGZ010002938">
    <property type="protein sequence ID" value="KAG6942532.1"/>
    <property type="molecule type" value="Genomic_DNA"/>
</dbReference>
<reference evidence="2 3" key="1">
    <citation type="submission" date="2018-01" db="EMBL/GenBank/DDBJ databases">
        <title>Draft genome of the strawberry crown rot pathogen Phytophthora cactorum.</title>
        <authorList>
            <person name="Armitage A.D."/>
            <person name="Lysoe E."/>
            <person name="Nellist C.F."/>
            <person name="Harrison R.J."/>
            <person name="Brurberg M.B."/>
        </authorList>
    </citation>
    <scope>NUCLEOTIDE SEQUENCE [LARGE SCALE GENOMIC DNA]</scope>
    <source>
        <strain evidence="2 3">10300</strain>
    </source>
</reference>
<comment type="caution">
    <text evidence="2">The sequence shown here is derived from an EMBL/GenBank/DDBJ whole genome shotgun (WGS) entry which is preliminary data.</text>
</comment>
<dbReference type="Proteomes" id="UP000251314">
    <property type="component" value="Unassembled WGS sequence"/>
</dbReference>
<sequence>MLLHHVACRALSKSSFAGMSIRQAAKKVGVPFENLHGRAKGEARVTCRRDPMLVYLCTGAEQGLIQVVEHRSVRGFCTGYAELRFLIRQTAIVSSLRSLMDTSPDHSPV</sequence>
<dbReference type="Proteomes" id="UP000688947">
    <property type="component" value="Unassembled WGS sequence"/>
</dbReference>
<evidence type="ECO:0000313" key="2">
    <source>
        <dbReference type="EMBL" id="RAW20994.1"/>
    </source>
</evidence>
<proteinExistence type="predicted"/>
<organism evidence="2 3">
    <name type="scientific">Phytophthora cactorum</name>
    <dbReference type="NCBI Taxonomy" id="29920"/>
    <lineage>
        <taxon>Eukaryota</taxon>
        <taxon>Sar</taxon>
        <taxon>Stramenopiles</taxon>
        <taxon>Oomycota</taxon>
        <taxon>Peronosporomycetes</taxon>
        <taxon>Peronosporales</taxon>
        <taxon>Peronosporaceae</taxon>
        <taxon>Phytophthora</taxon>
    </lineage>
</organism>
<evidence type="ECO:0000313" key="1">
    <source>
        <dbReference type="EMBL" id="KAG6942532.1"/>
    </source>
</evidence>